<dbReference type="InterPro" id="IPR002656">
    <property type="entry name" value="Acyl_transf_3_dom"/>
</dbReference>
<dbReference type="OrthoDB" id="5405781at2759"/>
<keyword evidence="2" id="KW-0472">Membrane</keyword>
<keyword evidence="2" id="KW-1133">Transmembrane helix</keyword>
<feature type="transmembrane region" description="Helical" evidence="2">
    <location>
        <begin position="109"/>
        <end position="129"/>
    </location>
</feature>
<evidence type="ECO:0000313" key="5">
    <source>
        <dbReference type="Proteomes" id="UP000034680"/>
    </source>
</evidence>
<keyword evidence="4" id="KW-0012">Acyltransferase</keyword>
<proteinExistence type="predicted"/>
<feature type="domain" description="Acyltransferase 3" evidence="3">
    <location>
        <begin position="11"/>
        <end position="415"/>
    </location>
</feature>
<keyword evidence="2" id="KW-0812">Transmembrane</keyword>
<evidence type="ECO:0000313" key="4">
    <source>
        <dbReference type="EMBL" id="KKY29735.1"/>
    </source>
</evidence>
<feature type="transmembrane region" description="Helical" evidence="2">
    <location>
        <begin position="178"/>
        <end position="196"/>
    </location>
</feature>
<protein>
    <submittedName>
        <fullName evidence="4">Putative acyltransferase family protein</fullName>
    </submittedName>
</protein>
<accession>A0A0G2HN98</accession>
<organism evidence="4 5">
    <name type="scientific">Diaporthe ampelina</name>
    <dbReference type="NCBI Taxonomy" id="1214573"/>
    <lineage>
        <taxon>Eukaryota</taxon>
        <taxon>Fungi</taxon>
        <taxon>Dikarya</taxon>
        <taxon>Ascomycota</taxon>
        <taxon>Pezizomycotina</taxon>
        <taxon>Sordariomycetes</taxon>
        <taxon>Sordariomycetidae</taxon>
        <taxon>Diaporthales</taxon>
        <taxon>Diaporthaceae</taxon>
        <taxon>Diaporthe</taxon>
    </lineage>
</organism>
<keyword evidence="4" id="KW-0808">Transferase</keyword>
<dbReference type="PANTHER" id="PTHR23028:SF128">
    <property type="entry name" value="ACYLTRANSFERASE 3 DOMAIN-CONTAINING PROTEIN"/>
    <property type="match status" value="1"/>
</dbReference>
<dbReference type="GO" id="GO:0016747">
    <property type="term" value="F:acyltransferase activity, transferring groups other than amino-acyl groups"/>
    <property type="evidence" value="ECO:0007669"/>
    <property type="project" value="InterPro"/>
</dbReference>
<dbReference type="EMBL" id="LCUC01000636">
    <property type="protein sequence ID" value="KKY29735.1"/>
    <property type="molecule type" value="Genomic_DNA"/>
</dbReference>
<feature type="compositionally biased region" description="Polar residues" evidence="1">
    <location>
        <begin position="496"/>
        <end position="513"/>
    </location>
</feature>
<evidence type="ECO:0000256" key="1">
    <source>
        <dbReference type="SAM" id="MobiDB-lite"/>
    </source>
</evidence>
<feature type="transmembrane region" description="Helical" evidence="2">
    <location>
        <begin position="256"/>
        <end position="275"/>
    </location>
</feature>
<comment type="caution">
    <text evidence="4">The sequence shown here is derived from an EMBL/GenBank/DDBJ whole genome shotgun (WGS) entry which is preliminary data.</text>
</comment>
<feature type="transmembrane region" description="Helical" evidence="2">
    <location>
        <begin position="319"/>
        <end position="337"/>
    </location>
</feature>
<dbReference type="Pfam" id="PF01757">
    <property type="entry name" value="Acyl_transf_3"/>
    <property type="match status" value="1"/>
</dbReference>
<evidence type="ECO:0000256" key="2">
    <source>
        <dbReference type="SAM" id="Phobius"/>
    </source>
</evidence>
<dbReference type="STRING" id="1214573.A0A0G2HN98"/>
<reference evidence="4 5" key="1">
    <citation type="submission" date="2015-05" db="EMBL/GenBank/DDBJ databases">
        <title>Distinctive expansion of gene families associated with plant cell wall degradation and secondary metabolism in the genomes of grapevine trunk pathogens.</title>
        <authorList>
            <person name="Lawrence D.P."/>
            <person name="Travadon R."/>
            <person name="Rolshausen P.E."/>
            <person name="Baumgartner K."/>
        </authorList>
    </citation>
    <scope>NUCLEOTIDE SEQUENCE [LARGE SCALE GENOMIC DNA]</scope>
    <source>
        <strain evidence="4">DA912</strain>
    </source>
</reference>
<evidence type="ECO:0000259" key="3">
    <source>
        <dbReference type="Pfam" id="PF01757"/>
    </source>
</evidence>
<sequence length="520" mass="58092">MAAHQSAKNVKWVEGLRGIASVMVVMTHVARAFDFALFFPRDRPDVPPRLWQLPIIRVPAQGRIGVPIFAFLTGFVCALKPLRLGRNRHQQGDALVAVAKSAFRRPPRLVLPAAVATFVSFCLTAIGGYETAHSCDSFWVRFDAPGMEPTFRREVARLFRSLLTTWTSTDNPYDRHQWAMRPLLAGAFQVYILLAATMGMRQRYRMVVHFLLMAYWWLNRQANTETFGSLVSLGTLLADLSLHRPTQNFIASNHRILSLVVAPLLILTGLFLGSYPQEHEDWARWSLGLQQTFVNMDPPPGASRGSLLVPEGTDARRRFSSVAIQCCAVAIFVSPVLREVLSNRYLLWLGRHSFAVYLVHGTILRTVGMWIAYGLTPRFEQREDGTFEEFLHSRGKTGVHLAILVFVVLTYSAAWAWMRWVDTACARATQWLESKVFQAEEDEDADEAEKGFRGGLADKHGKDHQRMASIADPAAEANTDGGFPSPVGIQNHRRSTSQAAFMSSSAPLRTGSTDLGGRPP</sequence>
<reference evidence="4 5" key="2">
    <citation type="submission" date="2015-05" db="EMBL/GenBank/DDBJ databases">
        <authorList>
            <person name="Morales-Cruz A."/>
            <person name="Amrine K.C."/>
            <person name="Cantu D."/>
        </authorList>
    </citation>
    <scope>NUCLEOTIDE SEQUENCE [LARGE SCALE GENOMIC DNA]</scope>
    <source>
        <strain evidence="4">DA912</strain>
    </source>
</reference>
<dbReference type="Proteomes" id="UP000034680">
    <property type="component" value="Unassembled WGS sequence"/>
</dbReference>
<feature type="region of interest" description="Disordered" evidence="1">
    <location>
        <begin position="439"/>
        <end position="520"/>
    </location>
</feature>
<feature type="transmembrane region" description="Helical" evidence="2">
    <location>
        <begin position="60"/>
        <end position="79"/>
    </location>
</feature>
<feature type="transmembrane region" description="Helical" evidence="2">
    <location>
        <begin position="397"/>
        <end position="418"/>
    </location>
</feature>
<feature type="compositionally biased region" description="Basic and acidic residues" evidence="1">
    <location>
        <begin position="448"/>
        <end position="466"/>
    </location>
</feature>
<gene>
    <name evidence="4" type="ORF">UCDDA912_g10344</name>
</gene>
<name>A0A0G2HN98_9PEZI</name>
<keyword evidence="5" id="KW-1185">Reference proteome</keyword>
<dbReference type="PANTHER" id="PTHR23028">
    <property type="entry name" value="ACETYLTRANSFERASE"/>
    <property type="match status" value="1"/>
</dbReference>
<dbReference type="AlphaFoldDB" id="A0A0G2HN98"/>
<feature type="transmembrane region" description="Helical" evidence="2">
    <location>
        <begin position="357"/>
        <end position="376"/>
    </location>
</feature>
<dbReference type="InterPro" id="IPR050879">
    <property type="entry name" value="Acyltransferase_3"/>
</dbReference>